<organism evidence="14 15">
    <name type="scientific">Limulus polyphemus</name>
    <name type="common">Atlantic horseshoe crab</name>
    <dbReference type="NCBI Taxonomy" id="6850"/>
    <lineage>
        <taxon>Eukaryota</taxon>
        <taxon>Metazoa</taxon>
        <taxon>Ecdysozoa</taxon>
        <taxon>Arthropoda</taxon>
        <taxon>Chelicerata</taxon>
        <taxon>Merostomata</taxon>
        <taxon>Xiphosura</taxon>
        <taxon>Limulidae</taxon>
        <taxon>Limulus</taxon>
    </lineage>
</organism>
<dbReference type="EC" id="5.3.4.1" evidence="4 12"/>
<evidence type="ECO:0000256" key="9">
    <source>
        <dbReference type="ARBA" id="ARBA00023235"/>
    </source>
</evidence>
<evidence type="ECO:0000256" key="3">
    <source>
        <dbReference type="ARBA" id="ARBA00006347"/>
    </source>
</evidence>
<dbReference type="PANTHER" id="PTHR18929:SF210">
    <property type="entry name" value="PROTEIN DISULFIDE-ISOMERASE A4"/>
    <property type="match status" value="1"/>
</dbReference>
<dbReference type="InterPro" id="IPR013766">
    <property type="entry name" value="Thioredoxin_domain"/>
</dbReference>
<evidence type="ECO:0000256" key="4">
    <source>
        <dbReference type="ARBA" id="ARBA00012723"/>
    </source>
</evidence>
<dbReference type="InterPro" id="IPR017937">
    <property type="entry name" value="Thioredoxin_CS"/>
</dbReference>
<accession>A0ABM1SC63</accession>
<dbReference type="PROSITE" id="PS51352">
    <property type="entry name" value="THIOREDOXIN_2"/>
    <property type="match status" value="3"/>
</dbReference>
<dbReference type="RefSeq" id="XP_022241218.1">
    <property type="nucleotide sequence ID" value="XM_022385510.1"/>
</dbReference>
<evidence type="ECO:0000256" key="11">
    <source>
        <dbReference type="RuleBase" id="RU004208"/>
    </source>
</evidence>
<proteinExistence type="inferred from homology"/>
<evidence type="ECO:0000256" key="5">
    <source>
        <dbReference type="ARBA" id="ARBA00022729"/>
    </source>
</evidence>
<dbReference type="InterPro" id="IPR005788">
    <property type="entry name" value="PDI_thioredoxin-like_dom"/>
</dbReference>
<keyword evidence="9 12" id="KW-0413">Isomerase</keyword>
<keyword evidence="6" id="KW-0677">Repeat</keyword>
<dbReference type="PANTHER" id="PTHR18929">
    <property type="entry name" value="PROTEIN DISULFIDE ISOMERASE"/>
    <property type="match status" value="1"/>
</dbReference>
<dbReference type="InterPro" id="IPR036249">
    <property type="entry name" value="Thioredoxin-like_sf"/>
</dbReference>
<dbReference type="GeneID" id="106459092"/>
<dbReference type="PROSITE" id="PS00194">
    <property type="entry name" value="THIOREDOXIN_1"/>
    <property type="match status" value="2"/>
</dbReference>
<reference evidence="15" key="1">
    <citation type="submission" date="2025-08" db="UniProtKB">
        <authorList>
            <consortium name="RefSeq"/>
        </authorList>
    </citation>
    <scope>IDENTIFICATION</scope>
    <source>
        <tissue evidence="15">Muscle</tissue>
    </source>
</reference>
<dbReference type="CDD" id="cd02961">
    <property type="entry name" value="PDI_a_family"/>
    <property type="match status" value="2"/>
</dbReference>
<dbReference type="Pfam" id="PF00085">
    <property type="entry name" value="Thioredoxin"/>
    <property type="match status" value="3"/>
</dbReference>
<protein>
    <recommendedName>
        <fullName evidence="4 12">Protein disulfide-isomerase</fullName>
        <ecNumber evidence="4 12">5.3.4.1</ecNumber>
    </recommendedName>
</protein>
<dbReference type="Pfam" id="PF13848">
    <property type="entry name" value="Thioredoxin_6"/>
    <property type="match status" value="1"/>
</dbReference>
<evidence type="ECO:0000259" key="13">
    <source>
        <dbReference type="PROSITE" id="PS51352"/>
    </source>
</evidence>
<evidence type="ECO:0000256" key="7">
    <source>
        <dbReference type="ARBA" id="ARBA00022824"/>
    </source>
</evidence>
<evidence type="ECO:0000256" key="8">
    <source>
        <dbReference type="ARBA" id="ARBA00023157"/>
    </source>
</evidence>
<dbReference type="PRINTS" id="PR00421">
    <property type="entry name" value="THIOREDOXIN"/>
</dbReference>
<feature type="domain" description="Thioredoxin" evidence="13">
    <location>
        <begin position="481"/>
        <end position="628"/>
    </location>
</feature>
<feature type="signal peptide" evidence="12">
    <location>
        <begin position="1"/>
        <end position="25"/>
    </location>
</feature>
<name>A0ABM1SC63_LIMPO</name>
<evidence type="ECO:0000256" key="10">
    <source>
        <dbReference type="ARBA" id="ARBA00023284"/>
    </source>
</evidence>
<comment type="subcellular location">
    <subcellularLocation>
        <location evidence="2">Endoplasmic reticulum lumen</location>
    </subcellularLocation>
</comment>
<evidence type="ECO:0000256" key="1">
    <source>
        <dbReference type="ARBA" id="ARBA00001182"/>
    </source>
</evidence>
<gene>
    <name evidence="15" type="primary">LOC106459092</name>
</gene>
<evidence type="ECO:0000256" key="6">
    <source>
        <dbReference type="ARBA" id="ARBA00022737"/>
    </source>
</evidence>
<sequence>MHHKRYNQVILCILYLSILFKTCVLKDVESESLEQEEGILQHVKEPDDLVSKPSSEAVITLTSENITSVIKQSNIILVEFYAPWCVHCQTLEPEYEQAAKALKENNPPVILAKVDGTVEEELIKTYKVTAYPTMIFFRQGQEFPYEGPREWAGIVKYMKERADPNWKPSPEAVITLTNENFTSVVNQADLILVEFYAPWCGACTTLAPEYEKAAIVMKENTPPVTFAKVDCSKEGQLLVENNVSAFPTLYIFRWGRQYPYEGGRNKSSIIEYMKEESKPPSKEAKTVKALENYKSKKDVNVIGFFRNEKDNLYKEYLLVADEKRRKFNFLHTFSENIAVYYKVTVSTIVLFQPEVYHSKYEESKFEFKEIGRNGNNIEKFLMKHSVPLVGQRTRKNLWLYQNNYPLVVVYYDVDFGFENIIRTQLVRKEVVQVAKDYKGQITFAICHEEEFAEELRNLGLDDSGEDVNAGFFMTPKQRYSLEPIEAFSAEELKKFIETVLSGKLPAYIKSEPAPKSNTGPVYTIVGSTFDKFVTTNDKDVVLQFCDSLSSSCHRIDPIYKKLAKKFIDHKSMMFGKFDAKANDFPEIYDISDYPSIFYISAKEKDKPIKYSGEITLNNLIKFVRNNTDIEDDLKQQSKDEL</sequence>
<dbReference type="NCBIfam" id="TIGR01126">
    <property type="entry name" value="pdi_dom"/>
    <property type="match status" value="1"/>
</dbReference>
<keyword evidence="14" id="KW-1185">Reference proteome</keyword>
<keyword evidence="5 12" id="KW-0732">Signal</keyword>
<comment type="catalytic activity">
    <reaction evidence="1 12">
        <text>Catalyzes the rearrangement of -S-S- bonds in proteins.</text>
        <dbReference type="EC" id="5.3.4.1"/>
    </reaction>
</comment>
<feature type="chain" id="PRO_5044990502" description="Protein disulfide-isomerase" evidence="12">
    <location>
        <begin position="26"/>
        <end position="641"/>
    </location>
</feature>
<feature type="domain" description="Thioredoxin" evidence="13">
    <location>
        <begin position="39"/>
        <end position="163"/>
    </location>
</feature>
<feature type="domain" description="Thioredoxin" evidence="13">
    <location>
        <begin position="165"/>
        <end position="278"/>
    </location>
</feature>
<evidence type="ECO:0000256" key="12">
    <source>
        <dbReference type="RuleBase" id="RU361130"/>
    </source>
</evidence>
<keyword evidence="8" id="KW-1015">Disulfide bond</keyword>
<evidence type="ECO:0000256" key="2">
    <source>
        <dbReference type="ARBA" id="ARBA00004319"/>
    </source>
</evidence>
<dbReference type="InterPro" id="IPR005792">
    <property type="entry name" value="Prot_disulphide_isomerase"/>
</dbReference>
<keyword evidence="7" id="KW-0256">Endoplasmic reticulum</keyword>
<evidence type="ECO:0000313" key="15">
    <source>
        <dbReference type="RefSeq" id="XP_022241218.1"/>
    </source>
</evidence>
<keyword evidence="10" id="KW-0676">Redox-active center</keyword>
<dbReference type="Gene3D" id="3.40.30.10">
    <property type="entry name" value="Glutaredoxin"/>
    <property type="match status" value="5"/>
</dbReference>
<dbReference type="SUPFAM" id="SSF52833">
    <property type="entry name" value="Thioredoxin-like"/>
    <property type="match status" value="5"/>
</dbReference>
<comment type="similarity">
    <text evidence="3 11">Belongs to the protein disulfide isomerase family.</text>
</comment>
<evidence type="ECO:0000313" key="14">
    <source>
        <dbReference type="Proteomes" id="UP000694941"/>
    </source>
</evidence>
<dbReference type="Proteomes" id="UP000694941">
    <property type="component" value="Unplaced"/>
</dbReference>
<dbReference type="NCBIfam" id="TIGR01130">
    <property type="entry name" value="ER_PDI_fam"/>
    <property type="match status" value="1"/>
</dbReference>